<evidence type="ECO:0000313" key="3">
    <source>
        <dbReference type="Proteomes" id="UP001418222"/>
    </source>
</evidence>
<sequence>MLNRPPASVASISNKGITCLSTSSRWIVNSGATHHITSMKPPQYLDSLHPMFITVTNDTITPVSGSADIPLNPSISLRSVLHVPSSLFNLLSVSRLTADLNCSITFTPSSFLMHDRQTQSIIGKERLQNGLYFLDISPTILSSVSSVD</sequence>
<organism evidence="2 3">
    <name type="scientific">Platanthera zijinensis</name>
    <dbReference type="NCBI Taxonomy" id="2320716"/>
    <lineage>
        <taxon>Eukaryota</taxon>
        <taxon>Viridiplantae</taxon>
        <taxon>Streptophyta</taxon>
        <taxon>Embryophyta</taxon>
        <taxon>Tracheophyta</taxon>
        <taxon>Spermatophyta</taxon>
        <taxon>Magnoliopsida</taxon>
        <taxon>Liliopsida</taxon>
        <taxon>Asparagales</taxon>
        <taxon>Orchidaceae</taxon>
        <taxon>Orchidoideae</taxon>
        <taxon>Orchideae</taxon>
        <taxon>Orchidinae</taxon>
        <taxon>Platanthera</taxon>
    </lineage>
</organism>
<gene>
    <name evidence="2" type="ORF">KSP39_PZI021058</name>
</gene>
<protein>
    <recommendedName>
        <fullName evidence="1">Retrovirus-related Pol polyprotein from transposon TNT 1-94-like beta-barrel domain-containing protein</fullName>
    </recommendedName>
</protein>
<dbReference type="EMBL" id="JBBWWQ010000019">
    <property type="protein sequence ID" value="KAK8918913.1"/>
    <property type="molecule type" value="Genomic_DNA"/>
</dbReference>
<evidence type="ECO:0000259" key="1">
    <source>
        <dbReference type="Pfam" id="PF22936"/>
    </source>
</evidence>
<dbReference type="InterPro" id="IPR054722">
    <property type="entry name" value="PolX-like_BBD"/>
</dbReference>
<comment type="caution">
    <text evidence="2">The sequence shown here is derived from an EMBL/GenBank/DDBJ whole genome shotgun (WGS) entry which is preliminary data.</text>
</comment>
<dbReference type="Pfam" id="PF22936">
    <property type="entry name" value="Pol_BBD"/>
    <property type="match status" value="1"/>
</dbReference>
<dbReference type="AlphaFoldDB" id="A0AAP0AY20"/>
<proteinExistence type="predicted"/>
<reference evidence="2 3" key="1">
    <citation type="journal article" date="2022" name="Nat. Plants">
        <title>Genomes of leafy and leafless Platanthera orchids illuminate the evolution of mycoheterotrophy.</title>
        <authorList>
            <person name="Li M.H."/>
            <person name="Liu K.W."/>
            <person name="Li Z."/>
            <person name="Lu H.C."/>
            <person name="Ye Q.L."/>
            <person name="Zhang D."/>
            <person name="Wang J.Y."/>
            <person name="Li Y.F."/>
            <person name="Zhong Z.M."/>
            <person name="Liu X."/>
            <person name="Yu X."/>
            <person name="Liu D.K."/>
            <person name="Tu X.D."/>
            <person name="Liu B."/>
            <person name="Hao Y."/>
            <person name="Liao X.Y."/>
            <person name="Jiang Y.T."/>
            <person name="Sun W.H."/>
            <person name="Chen J."/>
            <person name="Chen Y.Q."/>
            <person name="Ai Y."/>
            <person name="Zhai J.W."/>
            <person name="Wu S.S."/>
            <person name="Zhou Z."/>
            <person name="Hsiao Y.Y."/>
            <person name="Wu W.L."/>
            <person name="Chen Y.Y."/>
            <person name="Lin Y.F."/>
            <person name="Hsu J.L."/>
            <person name="Li C.Y."/>
            <person name="Wang Z.W."/>
            <person name="Zhao X."/>
            <person name="Zhong W.Y."/>
            <person name="Ma X.K."/>
            <person name="Ma L."/>
            <person name="Huang J."/>
            <person name="Chen G.Z."/>
            <person name="Huang M.Z."/>
            <person name="Huang L."/>
            <person name="Peng D.H."/>
            <person name="Luo Y.B."/>
            <person name="Zou S.Q."/>
            <person name="Chen S.P."/>
            <person name="Lan S."/>
            <person name="Tsai W.C."/>
            <person name="Van de Peer Y."/>
            <person name="Liu Z.J."/>
        </authorList>
    </citation>
    <scope>NUCLEOTIDE SEQUENCE [LARGE SCALE GENOMIC DNA]</scope>
    <source>
        <strain evidence="2">Lor287</strain>
    </source>
</reference>
<dbReference type="Proteomes" id="UP001418222">
    <property type="component" value="Unassembled WGS sequence"/>
</dbReference>
<feature type="domain" description="Retrovirus-related Pol polyprotein from transposon TNT 1-94-like beta-barrel" evidence="1">
    <location>
        <begin position="26"/>
        <end position="98"/>
    </location>
</feature>
<keyword evidence="3" id="KW-1185">Reference proteome</keyword>
<name>A0AAP0AY20_9ASPA</name>
<evidence type="ECO:0000313" key="2">
    <source>
        <dbReference type="EMBL" id="KAK8918913.1"/>
    </source>
</evidence>
<accession>A0AAP0AY20</accession>